<dbReference type="EMBL" id="OX451737">
    <property type="protein sequence ID" value="CAI8596783.1"/>
    <property type="molecule type" value="Genomic_DNA"/>
</dbReference>
<dbReference type="PANTHER" id="PTHR45432">
    <property type="entry name" value="CHAPERONE PROTEIN DNAJ 11, CHLOROPLASTIC-LIKE"/>
    <property type="match status" value="1"/>
</dbReference>
<dbReference type="InterPro" id="IPR001623">
    <property type="entry name" value="DnaJ_domain"/>
</dbReference>
<dbReference type="SUPFAM" id="SSF46565">
    <property type="entry name" value="Chaperone J-domain"/>
    <property type="match status" value="1"/>
</dbReference>
<gene>
    <name evidence="2" type="ORF">VFH_II051480</name>
</gene>
<name>A0AAV0ZGY9_VICFA</name>
<proteinExistence type="predicted"/>
<feature type="domain" description="J" evidence="1">
    <location>
        <begin position="58"/>
        <end position="118"/>
    </location>
</feature>
<dbReference type="InterPro" id="IPR018253">
    <property type="entry name" value="DnaJ_domain_CS"/>
</dbReference>
<dbReference type="Pfam" id="PF00226">
    <property type="entry name" value="DnaJ"/>
    <property type="match status" value="1"/>
</dbReference>
<dbReference type="PANTHER" id="PTHR45432:SF6">
    <property type="entry name" value="J DOMAIN-CONTAINING PROTEIN"/>
    <property type="match status" value="1"/>
</dbReference>
<evidence type="ECO:0000259" key="1">
    <source>
        <dbReference type="SMART" id="SM00271"/>
    </source>
</evidence>
<dbReference type="SMART" id="SM00271">
    <property type="entry name" value="DnaJ"/>
    <property type="match status" value="1"/>
</dbReference>
<sequence length="161" mass="18219">MAATLSFASLSAVRPRRFPEECSTSSRFNQKSTSNCSNHRGVSIRAVAGVVESRRPAKCLYEVLRLKPGASSTDIKSAYRSLAKVYHPDTAARRLPEFGDGDFIEIRNAYETLYDPSTRAVYDMSLMAVHGGRSRQFSAPVTQIRYSGYYMNRRWETDQCW</sequence>
<accession>A0AAV0ZGY9</accession>
<reference evidence="2 3" key="1">
    <citation type="submission" date="2023-01" db="EMBL/GenBank/DDBJ databases">
        <authorList>
            <person name="Kreplak J."/>
        </authorList>
    </citation>
    <scope>NUCLEOTIDE SEQUENCE [LARGE SCALE GENOMIC DNA]</scope>
</reference>
<dbReference type="PRINTS" id="PR00625">
    <property type="entry name" value="JDOMAIN"/>
</dbReference>
<dbReference type="InterPro" id="IPR036869">
    <property type="entry name" value="J_dom_sf"/>
</dbReference>
<dbReference type="AlphaFoldDB" id="A0AAV0ZGY9"/>
<protein>
    <recommendedName>
        <fullName evidence="1">J domain-containing protein</fullName>
    </recommendedName>
</protein>
<dbReference type="PROSITE" id="PS00636">
    <property type="entry name" value="DNAJ_1"/>
    <property type="match status" value="1"/>
</dbReference>
<dbReference type="CDD" id="cd06257">
    <property type="entry name" value="DnaJ"/>
    <property type="match status" value="1"/>
</dbReference>
<evidence type="ECO:0000313" key="3">
    <source>
        <dbReference type="Proteomes" id="UP001157006"/>
    </source>
</evidence>
<evidence type="ECO:0000313" key="2">
    <source>
        <dbReference type="EMBL" id="CAI8596783.1"/>
    </source>
</evidence>
<dbReference type="Gene3D" id="1.10.287.110">
    <property type="entry name" value="DnaJ domain"/>
    <property type="match status" value="1"/>
</dbReference>
<keyword evidence="3" id="KW-1185">Reference proteome</keyword>
<organism evidence="2 3">
    <name type="scientific">Vicia faba</name>
    <name type="common">Broad bean</name>
    <name type="synonym">Faba vulgaris</name>
    <dbReference type="NCBI Taxonomy" id="3906"/>
    <lineage>
        <taxon>Eukaryota</taxon>
        <taxon>Viridiplantae</taxon>
        <taxon>Streptophyta</taxon>
        <taxon>Embryophyta</taxon>
        <taxon>Tracheophyta</taxon>
        <taxon>Spermatophyta</taxon>
        <taxon>Magnoliopsida</taxon>
        <taxon>eudicotyledons</taxon>
        <taxon>Gunneridae</taxon>
        <taxon>Pentapetalae</taxon>
        <taxon>rosids</taxon>
        <taxon>fabids</taxon>
        <taxon>Fabales</taxon>
        <taxon>Fabaceae</taxon>
        <taxon>Papilionoideae</taxon>
        <taxon>50 kb inversion clade</taxon>
        <taxon>NPAAA clade</taxon>
        <taxon>Hologalegina</taxon>
        <taxon>IRL clade</taxon>
        <taxon>Fabeae</taxon>
        <taxon>Vicia</taxon>
    </lineage>
</organism>
<dbReference type="Proteomes" id="UP001157006">
    <property type="component" value="Chromosome 2"/>
</dbReference>